<keyword evidence="1" id="KW-0620">Polyamine biosynthesis</keyword>
<keyword evidence="2" id="KW-0489">Methyltransferase</keyword>
<proteinExistence type="predicted"/>
<keyword evidence="3" id="KW-1185">Reference proteome</keyword>
<dbReference type="GO" id="GO:0008168">
    <property type="term" value="F:methyltransferase activity"/>
    <property type="evidence" value="ECO:0007669"/>
    <property type="project" value="UniProtKB-KW"/>
</dbReference>
<evidence type="ECO:0000256" key="1">
    <source>
        <dbReference type="ARBA" id="ARBA00023115"/>
    </source>
</evidence>
<protein>
    <submittedName>
        <fullName evidence="2">SAM-dependent methyltransferase</fullName>
    </submittedName>
</protein>
<dbReference type="GO" id="GO:0032259">
    <property type="term" value="P:methylation"/>
    <property type="evidence" value="ECO:0007669"/>
    <property type="project" value="UniProtKB-KW"/>
</dbReference>
<dbReference type="SUPFAM" id="SSF53335">
    <property type="entry name" value="S-adenosyl-L-methionine-dependent methyltransferases"/>
    <property type="match status" value="1"/>
</dbReference>
<dbReference type="GeneID" id="58229608"/>
<dbReference type="AlphaFoldDB" id="A0A0F4PJ22"/>
<dbReference type="OrthoDB" id="5763385at2"/>
<reference evidence="2 3" key="1">
    <citation type="journal article" date="2015" name="BMC Genomics">
        <title>Genome mining reveals unlocked bioactive potential of marine Gram-negative bacteria.</title>
        <authorList>
            <person name="Machado H."/>
            <person name="Sonnenschein E.C."/>
            <person name="Melchiorsen J."/>
            <person name="Gram L."/>
        </authorList>
    </citation>
    <scope>NUCLEOTIDE SEQUENCE [LARGE SCALE GENOMIC DNA]</scope>
    <source>
        <strain evidence="2 3">S3137</strain>
    </source>
</reference>
<dbReference type="Proteomes" id="UP000033664">
    <property type="component" value="Unassembled WGS sequence"/>
</dbReference>
<dbReference type="PATRIC" id="fig|151081.8.peg.3471"/>
<keyword evidence="2" id="KW-0808">Transferase</keyword>
<comment type="caution">
    <text evidence="2">The sequence shown here is derived from an EMBL/GenBank/DDBJ whole genome shotgun (WGS) entry which is preliminary data.</text>
</comment>
<evidence type="ECO:0000313" key="3">
    <source>
        <dbReference type="Proteomes" id="UP000033664"/>
    </source>
</evidence>
<sequence length="229" mass="26721">METVIEHSGAVSEHFVADCANIGQLLYWHKFGCTSIQVRQHKQFRWLLINQTLQSIIERSRPNHLLFPHLQIFAQYWQTLPTPDRVLELGLGGGAIRNYLHHSYPDTELISVEQNPDIIHCYKRYFGGRHDTTLRCADAEQVLSEPGCYDWIIIDLFSELDAPMFLYKHRFYDKIRAALNHDGHLFINFLAHHESQLQQLKHLLITCFGKPPDMVKVKGYSNHLVFLSR</sequence>
<dbReference type="RefSeq" id="WP_026111366.1">
    <property type="nucleotide sequence ID" value="NZ_DJHQ01000054.1"/>
</dbReference>
<dbReference type="GO" id="GO:0006596">
    <property type="term" value="P:polyamine biosynthetic process"/>
    <property type="evidence" value="ECO:0007669"/>
    <property type="project" value="UniProtKB-KW"/>
</dbReference>
<gene>
    <name evidence="2" type="ORF">TW72_13995</name>
</gene>
<organism evidence="2 3">
    <name type="scientific">Pseudoalteromonas ruthenica</name>
    <dbReference type="NCBI Taxonomy" id="151081"/>
    <lineage>
        <taxon>Bacteria</taxon>
        <taxon>Pseudomonadati</taxon>
        <taxon>Pseudomonadota</taxon>
        <taxon>Gammaproteobacteria</taxon>
        <taxon>Alteromonadales</taxon>
        <taxon>Pseudoalteromonadaceae</taxon>
        <taxon>Pseudoalteromonas</taxon>
    </lineage>
</organism>
<accession>A0A0F4PJ22</accession>
<dbReference type="CDD" id="cd02440">
    <property type="entry name" value="AdoMet_MTases"/>
    <property type="match status" value="1"/>
</dbReference>
<dbReference type="PANTHER" id="PTHR43317">
    <property type="entry name" value="THERMOSPERMINE SYNTHASE ACAULIS5"/>
    <property type="match status" value="1"/>
</dbReference>
<dbReference type="EMBL" id="JXXZ01000010">
    <property type="protein sequence ID" value="KJY98876.1"/>
    <property type="molecule type" value="Genomic_DNA"/>
</dbReference>
<dbReference type="Gene3D" id="3.40.50.150">
    <property type="entry name" value="Vaccinia Virus protein VP39"/>
    <property type="match status" value="1"/>
</dbReference>
<name>A0A0F4PJ22_9GAMM</name>
<evidence type="ECO:0000313" key="2">
    <source>
        <dbReference type="EMBL" id="KJY98876.1"/>
    </source>
</evidence>
<dbReference type="PANTHER" id="PTHR43317:SF1">
    <property type="entry name" value="THERMOSPERMINE SYNTHASE ACAULIS5"/>
    <property type="match status" value="1"/>
</dbReference>
<dbReference type="InterPro" id="IPR029063">
    <property type="entry name" value="SAM-dependent_MTases_sf"/>
</dbReference>
<dbReference type="eggNOG" id="COG0421">
    <property type="taxonomic scope" value="Bacteria"/>
</dbReference>